<dbReference type="InterPro" id="IPR019410">
    <property type="entry name" value="Methyltransf_16"/>
</dbReference>
<comment type="caution">
    <text evidence="2">The sequence shown here is derived from an EMBL/GenBank/DDBJ whole genome shotgun (WGS) entry which is preliminary data.</text>
</comment>
<dbReference type="SUPFAM" id="SSF53335">
    <property type="entry name" value="S-adenosyl-L-methionine-dependent methyltransferases"/>
    <property type="match status" value="1"/>
</dbReference>
<dbReference type="EMBL" id="LGRX02008643">
    <property type="protein sequence ID" value="KAK3273107.1"/>
    <property type="molecule type" value="Genomic_DNA"/>
</dbReference>
<name>A0AAE0L5Z2_9CHLO</name>
<organism evidence="2 3">
    <name type="scientific">Cymbomonas tetramitiformis</name>
    <dbReference type="NCBI Taxonomy" id="36881"/>
    <lineage>
        <taxon>Eukaryota</taxon>
        <taxon>Viridiplantae</taxon>
        <taxon>Chlorophyta</taxon>
        <taxon>Pyramimonadophyceae</taxon>
        <taxon>Pyramimonadales</taxon>
        <taxon>Pyramimonadaceae</taxon>
        <taxon>Cymbomonas</taxon>
    </lineage>
</organism>
<dbReference type="InterPro" id="IPR029063">
    <property type="entry name" value="SAM-dependent_MTases_sf"/>
</dbReference>
<dbReference type="PANTHER" id="PTHR14614:SF154">
    <property type="entry name" value="PROTEIN N-LYSINE METHYLTRANSFERASE METTL21A"/>
    <property type="match status" value="1"/>
</dbReference>
<dbReference type="Proteomes" id="UP001190700">
    <property type="component" value="Unassembled WGS sequence"/>
</dbReference>
<reference evidence="2 3" key="1">
    <citation type="journal article" date="2015" name="Genome Biol. Evol.">
        <title>Comparative Genomics of a Bacterivorous Green Alga Reveals Evolutionary Causalities and Consequences of Phago-Mixotrophic Mode of Nutrition.</title>
        <authorList>
            <person name="Burns J.A."/>
            <person name="Paasch A."/>
            <person name="Narechania A."/>
            <person name="Kim E."/>
        </authorList>
    </citation>
    <scope>NUCLEOTIDE SEQUENCE [LARGE SCALE GENOMIC DNA]</scope>
    <source>
        <strain evidence="2 3">PLY_AMNH</strain>
    </source>
</reference>
<dbReference type="Gene3D" id="3.40.50.150">
    <property type="entry name" value="Vaccinia Virus protein VP39"/>
    <property type="match status" value="1"/>
</dbReference>
<evidence type="ECO:0000313" key="3">
    <source>
        <dbReference type="Proteomes" id="UP001190700"/>
    </source>
</evidence>
<accession>A0AAE0L5Z2</accession>
<gene>
    <name evidence="2" type="ORF">CYMTET_18636</name>
</gene>
<evidence type="ECO:0000313" key="2">
    <source>
        <dbReference type="EMBL" id="KAK3273107.1"/>
    </source>
</evidence>
<keyword evidence="3" id="KW-1185">Reference proteome</keyword>
<proteinExistence type="predicted"/>
<feature type="compositionally biased region" description="Basic and acidic residues" evidence="1">
    <location>
        <begin position="1"/>
        <end position="11"/>
    </location>
</feature>
<sequence length="156" mass="18019">MKKLHAERNIADAEEEVDRTSRVLEDEEEYDSEGFLLRPKRQKTEEPSTFEVVEDEEEYDSEGFLLKPVVHKQRSDEERFEKPYQHVVKGADGEVQLSIEQQPFSPEGFASTVWDSSIVMSKYMERWRENFTGKRCLELGAGCGLVGECAPMHSLQ</sequence>
<dbReference type="AlphaFoldDB" id="A0AAE0L5Z2"/>
<protein>
    <submittedName>
        <fullName evidence="2">Uncharacterized protein</fullName>
    </submittedName>
</protein>
<evidence type="ECO:0000256" key="1">
    <source>
        <dbReference type="SAM" id="MobiDB-lite"/>
    </source>
</evidence>
<feature type="region of interest" description="Disordered" evidence="1">
    <location>
        <begin position="1"/>
        <end position="54"/>
    </location>
</feature>
<dbReference type="PANTHER" id="PTHR14614">
    <property type="entry name" value="HEPATOCELLULAR CARCINOMA-ASSOCIATED ANTIGEN"/>
    <property type="match status" value="1"/>
</dbReference>
<dbReference type="Pfam" id="PF10294">
    <property type="entry name" value="Methyltransf_16"/>
    <property type="match status" value="1"/>
</dbReference>